<name>A0ABU1FWZ8_9MICC</name>
<gene>
    <name evidence="1" type="ORF">RH857_13530</name>
</gene>
<dbReference type="RefSeq" id="WP_310538501.1">
    <property type="nucleotide sequence ID" value="NZ_BAAAOC010000051.1"/>
</dbReference>
<proteinExistence type="predicted"/>
<evidence type="ECO:0000313" key="2">
    <source>
        <dbReference type="Proteomes" id="UP001260872"/>
    </source>
</evidence>
<protein>
    <submittedName>
        <fullName evidence="1">Uncharacterized protein</fullName>
    </submittedName>
</protein>
<accession>A0ABU1FWZ8</accession>
<evidence type="ECO:0000313" key="1">
    <source>
        <dbReference type="EMBL" id="MDR5713138.1"/>
    </source>
</evidence>
<reference evidence="2" key="1">
    <citation type="submission" date="2023-07" db="EMBL/GenBank/DDBJ databases">
        <title>Description of three actinobacteria isolated from air of manufacturing shop in a pharmaceutical factory.</title>
        <authorList>
            <person name="Zhang D.-F."/>
        </authorList>
    </citation>
    <scope>NUCLEOTIDE SEQUENCE [LARGE SCALE GENOMIC DNA]</scope>
    <source>
        <strain evidence="2">CCTCC AB 207010</strain>
    </source>
</reference>
<organism evidence="1 2">
    <name type="scientific">Nesterenkonia flava</name>
    <dbReference type="NCBI Taxonomy" id="469799"/>
    <lineage>
        <taxon>Bacteria</taxon>
        <taxon>Bacillati</taxon>
        <taxon>Actinomycetota</taxon>
        <taxon>Actinomycetes</taxon>
        <taxon>Micrococcales</taxon>
        <taxon>Micrococcaceae</taxon>
        <taxon>Nesterenkonia</taxon>
    </lineage>
</organism>
<dbReference type="EMBL" id="JAVKGT010000081">
    <property type="protein sequence ID" value="MDR5713138.1"/>
    <property type="molecule type" value="Genomic_DNA"/>
</dbReference>
<keyword evidence="2" id="KW-1185">Reference proteome</keyword>
<sequence length="149" mass="17067">MHYLTPPGNLRWIDYFPQDLLEPAKAGKIDVEKLDWKPAEEIPLTQNTLEIALRHGHAVAGGILVETWEMSAEHRLRDSERMLREAEENTPKVAAITHPLLREGAARESDLLVNSSKELIQRHQKQLEELMAGDRDPVLQEHWRKLGGE</sequence>
<comment type="caution">
    <text evidence="1">The sequence shown here is derived from an EMBL/GenBank/DDBJ whole genome shotgun (WGS) entry which is preliminary data.</text>
</comment>
<dbReference type="Proteomes" id="UP001260872">
    <property type="component" value="Unassembled WGS sequence"/>
</dbReference>